<feature type="non-terminal residue" evidence="2">
    <location>
        <position position="113"/>
    </location>
</feature>
<reference evidence="2" key="1">
    <citation type="journal article" date="2015" name="Nature">
        <title>Complex archaea that bridge the gap between prokaryotes and eukaryotes.</title>
        <authorList>
            <person name="Spang A."/>
            <person name="Saw J.H."/>
            <person name="Jorgensen S.L."/>
            <person name="Zaremba-Niedzwiedzka K."/>
            <person name="Martijn J."/>
            <person name="Lind A.E."/>
            <person name="van Eijk R."/>
            <person name="Schleper C."/>
            <person name="Guy L."/>
            <person name="Ettema T.J."/>
        </authorList>
    </citation>
    <scope>NUCLEOTIDE SEQUENCE</scope>
</reference>
<keyword evidence="1" id="KW-1133">Transmembrane helix</keyword>
<keyword evidence="1" id="KW-0472">Membrane</keyword>
<sequence>MKNLTFLFRKRFFILVPVVFGLCTFLFINCSTPSISHFYWDSLGYVSAGSAGEYWETYSPTAIAFSLVDKKPIVAFRDGGAIKIKKWSSGTNWTDLGSPGWGYYPSLTIDPSD</sequence>
<accession>A0A0F9BI86</accession>
<dbReference type="AlphaFoldDB" id="A0A0F9BI86"/>
<dbReference type="EMBL" id="LAZR01037676">
    <property type="protein sequence ID" value="KKL21579.1"/>
    <property type="molecule type" value="Genomic_DNA"/>
</dbReference>
<feature type="transmembrane region" description="Helical" evidence="1">
    <location>
        <begin position="12"/>
        <end position="28"/>
    </location>
</feature>
<proteinExistence type="predicted"/>
<gene>
    <name evidence="2" type="ORF">LCGC14_2444040</name>
</gene>
<organism evidence="2">
    <name type="scientific">marine sediment metagenome</name>
    <dbReference type="NCBI Taxonomy" id="412755"/>
    <lineage>
        <taxon>unclassified sequences</taxon>
        <taxon>metagenomes</taxon>
        <taxon>ecological metagenomes</taxon>
    </lineage>
</organism>
<keyword evidence="1" id="KW-0812">Transmembrane</keyword>
<name>A0A0F9BI86_9ZZZZ</name>
<evidence type="ECO:0000256" key="1">
    <source>
        <dbReference type="SAM" id="Phobius"/>
    </source>
</evidence>
<protein>
    <submittedName>
        <fullName evidence="2">Uncharacterized protein</fullName>
    </submittedName>
</protein>
<evidence type="ECO:0000313" key="2">
    <source>
        <dbReference type="EMBL" id="KKL21579.1"/>
    </source>
</evidence>
<comment type="caution">
    <text evidence="2">The sequence shown here is derived from an EMBL/GenBank/DDBJ whole genome shotgun (WGS) entry which is preliminary data.</text>
</comment>